<name>A0AAW5C7G0_9FIRM</name>
<dbReference type="GO" id="GO:0003700">
    <property type="term" value="F:DNA-binding transcription factor activity"/>
    <property type="evidence" value="ECO:0007669"/>
    <property type="project" value="TreeGrafter"/>
</dbReference>
<dbReference type="PROSITE" id="PS50943">
    <property type="entry name" value="HTH_CROC1"/>
    <property type="match status" value="1"/>
</dbReference>
<feature type="domain" description="HTH cro/C1-type" evidence="5">
    <location>
        <begin position="5"/>
        <end position="47"/>
    </location>
</feature>
<dbReference type="Proteomes" id="UP001299608">
    <property type="component" value="Unassembled WGS sequence"/>
</dbReference>
<dbReference type="SUPFAM" id="SSF53822">
    <property type="entry name" value="Periplasmic binding protein-like I"/>
    <property type="match status" value="1"/>
</dbReference>
<dbReference type="Gene3D" id="1.10.260.40">
    <property type="entry name" value="lambda repressor-like DNA-binding domains"/>
    <property type="match status" value="1"/>
</dbReference>
<dbReference type="PANTHER" id="PTHR30146">
    <property type="entry name" value="LACI-RELATED TRANSCRIPTIONAL REPRESSOR"/>
    <property type="match status" value="1"/>
</dbReference>
<dbReference type="InterPro" id="IPR010982">
    <property type="entry name" value="Lambda_DNA-bd_dom_sf"/>
</dbReference>
<dbReference type="InterPro" id="IPR000843">
    <property type="entry name" value="HTH_LacI"/>
</dbReference>
<sequence length="330" mass="36116">MSKRKEVAAAAGVSEATVSHVINGTKYVSPELAARVRKAIEEKGYYLNQAARCLATNRSGHLALVVNNLKNPRYAEVAEAMQEEARKRGYIVSAIDINIFNFNEDAIFDLIARNVDGLFLATYIDSMEPAIRRACASGIRVVSGCPEFGRVLKIDYEDSIGEMVRFLAGTGHKRIAFLSGYSLKETSHEKYANFCQAMKANDLQVLPELLIDGEMPYIADLDTGFQAMNQLLERGTDVDAVFAVNDLVAIGAMKALRQRGIRVPEDISVAGCDDIPFASYVEPVLATINVPKAEMGKLAAEMLCDILNNRPCEDHYLKTTFKAGASIGHA</sequence>
<dbReference type="CDD" id="cd06267">
    <property type="entry name" value="PBP1_LacI_sugar_binding-like"/>
    <property type="match status" value="1"/>
</dbReference>
<dbReference type="Pfam" id="PF13377">
    <property type="entry name" value="Peripla_BP_3"/>
    <property type="match status" value="1"/>
</dbReference>
<dbReference type="GO" id="GO:0000976">
    <property type="term" value="F:transcription cis-regulatory region binding"/>
    <property type="evidence" value="ECO:0007669"/>
    <property type="project" value="TreeGrafter"/>
</dbReference>
<dbReference type="CDD" id="cd01392">
    <property type="entry name" value="HTH_LacI"/>
    <property type="match status" value="1"/>
</dbReference>
<dbReference type="EMBL" id="JAKNGE010000031">
    <property type="protein sequence ID" value="MCG4747998.1"/>
    <property type="molecule type" value="Genomic_DNA"/>
</dbReference>
<dbReference type="SUPFAM" id="SSF47413">
    <property type="entry name" value="lambda repressor-like DNA-binding domains"/>
    <property type="match status" value="1"/>
</dbReference>
<dbReference type="Pfam" id="PF00356">
    <property type="entry name" value="LacI"/>
    <property type="match status" value="1"/>
</dbReference>
<organism evidence="6 9">
    <name type="scientific">Enterocloster aldenensis</name>
    <dbReference type="NCBI Taxonomy" id="358742"/>
    <lineage>
        <taxon>Bacteria</taxon>
        <taxon>Bacillati</taxon>
        <taxon>Bacillota</taxon>
        <taxon>Clostridia</taxon>
        <taxon>Lachnospirales</taxon>
        <taxon>Lachnospiraceae</taxon>
        <taxon>Enterocloster</taxon>
    </lineage>
</organism>
<dbReference type="InterPro" id="IPR001387">
    <property type="entry name" value="Cro/C1-type_HTH"/>
</dbReference>
<dbReference type="Gene3D" id="3.40.50.2300">
    <property type="match status" value="2"/>
</dbReference>
<dbReference type="PROSITE" id="PS50932">
    <property type="entry name" value="HTH_LACI_2"/>
    <property type="match status" value="1"/>
</dbReference>
<evidence type="ECO:0000259" key="4">
    <source>
        <dbReference type="PROSITE" id="PS50932"/>
    </source>
</evidence>
<evidence type="ECO:0000313" key="9">
    <source>
        <dbReference type="Proteomes" id="UP001299608"/>
    </source>
</evidence>
<protein>
    <submittedName>
        <fullName evidence="6">LacI family transcriptional regulator</fullName>
    </submittedName>
</protein>
<dbReference type="PANTHER" id="PTHR30146:SF109">
    <property type="entry name" value="HTH-TYPE TRANSCRIPTIONAL REGULATOR GALS"/>
    <property type="match status" value="1"/>
</dbReference>
<accession>A0AAW5C7G0</accession>
<reference evidence="7 8" key="1">
    <citation type="journal article" date="2020" name="Cell Host Microbe">
        <title>Functional and Genomic Variation between Human-Derived Isolates of Lachnospiraceae Reveals Inter- and Intra-Species Diversity.</title>
        <authorList>
            <person name="Sorbara M.T."/>
            <person name="Littmann E.R."/>
            <person name="Fontana E."/>
            <person name="Moody T.U."/>
            <person name="Kohout C.E."/>
            <person name="Gjonbalaj M."/>
            <person name="Eaton V."/>
            <person name="Seok R."/>
            <person name="Leiner I.M."/>
            <person name="Pamer E.G."/>
        </authorList>
    </citation>
    <scope>NUCLEOTIDE SEQUENCE [LARGE SCALE GENOMIC DNA]</scope>
    <source>
        <strain evidence="7 8">MSK.1.17</strain>
    </source>
</reference>
<dbReference type="SMART" id="SM00354">
    <property type="entry name" value="HTH_LACI"/>
    <property type="match status" value="1"/>
</dbReference>
<dbReference type="Proteomes" id="UP000669239">
    <property type="component" value="Unassembled WGS sequence"/>
</dbReference>
<dbReference type="AlphaFoldDB" id="A0AAW5C7G0"/>
<keyword evidence="1" id="KW-0805">Transcription regulation</keyword>
<reference evidence="6" key="3">
    <citation type="submission" date="2022-01" db="EMBL/GenBank/DDBJ databases">
        <title>Collection of gut derived symbiotic bacterial strains cultured from healthy donors.</title>
        <authorList>
            <person name="Lin H."/>
            <person name="Kohout C."/>
            <person name="Waligurski E."/>
            <person name="Pamer E.G."/>
        </authorList>
    </citation>
    <scope>NUCLEOTIDE SEQUENCE</scope>
    <source>
        <strain evidence="6">DFI.6.55</strain>
    </source>
</reference>
<comment type="caution">
    <text evidence="6">The sequence shown here is derived from an EMBL/GenBank/DDBJ whole genome shotgun (WGS) entry which is preliminary data.</text>
</comment>
<evidence type="ECO:0000256" key="1">
    <source>
        <dbReference type="ARBA" id="ARBA00023015"/>
    </source>
</evidence>
<keyword evidence="8" id="KW-1185">Reference proteome</keyword>
<dbReference type="GeneID" id="97207115"/>
<evidence type="ECO:0000313" key="7">
    <source>
        <dbReference type="EMBL" id="NSJ50186.1"/>
    </source>
</evidence>
<evidence type="ECO:0000259" key="5">
    <source>
        <dbReference type="PROSITE" id="PS50943"/>
    </source>
</evidence>
<evidence type="ECO:0000256" key="3">
    <source>
        <dbReference type="ARBA" id="ARBA00023163"/>
    </source>
</evidence>
<keyword evidence="2" id="KW-0238">DNA-binding</keyword>
<evidence type="ECO:0000256" key="2">
    <source>
        <dbReference type="ARBA" id="ARBA00023125"/>
    </source>
</evidence>
<dbReference type="InterPro" id="IPR028082">
    <property type="entry name" value="Peripla_BP_I"/>
</dbReference>
<proteinExistence type="predicted"/>
<keyword evidence="3" id="KW-0804">Transcription</keyword>
<feature type="domain" description="HTH lacI-type" evidence="4">
    <location>
        <begin position="5"/>
        <end position="56"/>
    </location>
</feature>
<dbReference type="RefSeq" id="WP_117563264.1">
    <property type="nucleotide sequence ID" value="NZ_BAABZL010000001.1"/>
</dbReference>
<gene>
    <name evidence="7" type="ORF">G5B36_15960</name>
    <name evidence="6" type="ORF">L0N08_21465</name>
</gene>
<dbReference type="InterPro" id="IPR046335">
    <property type="entry name" value="LacI/GalR-like_sensor"/>
</dbReference>
<evidence type="ECO:0000313" key="6">
    <source>
        <dbReference type="EMBL" id="MCG4747998.1"/>
    </source>
</evidence>
<evidence type="ECO:0000313" key="8">
    <source>
        <dbReference type="Proteomes" id="UP000669239"/>
    </source>
</evidence>
<dbReference type="EMBL" id="JAAITT010000023">
    <property type="protein sequence ID" value="NSJ50186.1"/>
    <property type="molecule type" value="Genomic_DNA"/>
</dbReference>
<reference evidence="7" key="2">
    <citation type="submission" date="2020-02" db="EMBL/GenBank/DDBJ databases">
        <authorList>
            <person name="Littmann E."/>
            <person name="Sorbara M."/>
        </authorList>
    </citation>
    <scope>NUCLEOTIDE SEQUENCE</scope>
    <source>
        <strain evidence="7">MSK.1.17</strain>
    </source>
</reference>